<keyword evidence="2 5" id="KW-0812">Transmembrane</keyword>
<feature type="transmembrane region" description="Helical" evidence="5">
    <location>
        <begin position="15"/>
        <end position="33"/>
    </location>
</feature>
<feature type="transmembrane region" description="Helical" evidence="5">
    <location>
        <begin position="107"/>
        <end position="127"/>
    </location>
</feature>
<sequence length="426" mass="48032">MRYLKNTSWLFGEKVLKLFVGLFVGVWVAKYLGPKQFGLFSYAQSFVGLFSTIATLGLDGIVVRELVKDEKRRDELIGTAFWLKVIGAIAVLLVLAIAINFTSNDSYTNILVFIIASATVFQSFNVVDFFFQAKVMGKYITYTNTITLFTSSIVKITLILSNAPLIAFAWTVLFDSIVLALGFIYFYLQQTKYSKPHFTFRKEIAVSLLKDSWPLILSGFVISIYMKIDQVMIQEMIGSEAVGQYAAAVRISEAWYFIPMVVSSSLFPAIINAKNQSDDLYYARLQKLYNLMVWMAIAVALPMTFLSDWIVNLLYGELYNEAGDVLMIHIWAGLFVSLGVARGSWIMAENLQLFSTYFIGIAGAINVIGNYMFIPTYGINGAAFTTLVSYAISVIVAPYFFRATRHSVYMLMKAMLMFNLFRSLDE</sequence>
<accession>Q3AST7</accession>
<evidence type="ECO:0000313" key="6">
    <source>
        <dbReference type="EMBL" id="ABB27938.1"/>
    </source>
</evidence>
<feature type="transmembrane region" description="Helical" evidence="5">
    <location>
        <begin position="166"/>
        <end position="188"/>
    </location>
</feature>
<dbReference type="CDD" id="cd13128">
    <property type="entry name" value="MATE_Wzx_like"/>
    <property type="match status" value="1"/>
</dbReference>
<dbReference type="GO" id="GO:0016020">
    <property type="term" value="C:membrane"/>
    <property type="evidence" value="ECO:0007669"/>
    <property type="project" value="UniProtKB-SubCell"/>
</dbReference>
<feature type="transmembrane region" description="Helical" evidence="5">
    <location>
        <begin position="379"/>
        <end position="401"/>
    </location>
</feature>
<keyword evidence="3 5" id="KW-1133">Transmembrane helix</keyword>
<dbReference type="eggNOG" id="COG2244">
    <property type="taxonomic scope" value="Bacteria"/>
</dbReference>
<dbReference type="EMBL" id="CP000108">
    <property type="protein sequence ID" value="ABB27938.1"/>
    <property type="molecule type" value="Genomic_DNA"/>
</dbReference>
<feature type="transmembrane region" description="Helical" evidence="5">
    <location>
        <begin position="291"/>
        <end position="310"/>
    </location>
</feature>
<dbReference type="PANTHER" id="PTHR43424">
    <property type="entry name" value="LOCUS PUTATIVE PROTEIN 1-RELATED"/>
    <property type="match status" value="1"/>
</dbReference>
<dbReference type="AlphaFoldDB" id="Q3AST7"/>
<dbReference type="STRING" id="340177.Cag_0665"/>
<evidence type="ECO:0000256" key="1">
    <source>
        <dbReference type="ARBA" id="ARBA00004141"/>
    </source>
</evidence>
<organism evidence="6">
    <name type="scientific">Chlorobium chlorochromatii (strain CaD3)</name>
    <dbReference type="NCBI Taxonomy" id="340177"/>
    <lineage>
        <taxon>Bacteria</taxon>
        <taxon>Pseudomonadati</taxon>
        <taxon>Chlorobiota</taxon>
        <taxon>Chlorobiia</taxon>
        <taxon>Chlorobiales</taxon>
        <taxon>Chlorobiaceae</taxon>
        <taxon>Chlorobium/Pelodictyon group</taxon>
        <taxon>Chlorobium</taxon>
    </lineage>
</organism>
<dbReference type="HOGENOM" id="CLU_022017_6_3_10"/>
<comment type="subcellular location">
    <subcellularLocation>
        <location evidence="1">Membrane</location>
        <topology evidence="1">Multi-pass membrane protein</topology>
    </subcellularLocation>
</comment>
<feature type="transmembrane region" description="Helical" evidence="5">
    <location>
        <begin position="39"/>
        <end position="61"/>
    </location>
</feature>
<evidence type="ECO:0000256" key="5">
    <source>
        <dbReference type="SAM" id="Phobius"/>
    </source>
</evidence>
<feature type="transmembrane region" description="Helical" evidence="5">
    <location>
        <begin position="81"/>
        <end position="101"/>
    </location>
</feature>
<proteinExistence type="predicted"/>
<feature type="transmembrane region" description="Helical" evidence="5">
    <location>
        <begin position="322"/>
        <end position="341"/>
    </location>
</feature>
<dbReference type="InterPro" id="IPR002797">
    <property type="entry name" value="Polysacc_synth"/>
</dbReference>
<keyword evidence="4 5" id="KW-0472">Membrane</keyword>
<evidence type="ECO:0000256" key="4">
    <source>
        <dbReference type="ARBA" id="ARBA00023136"/>
    </source>
</evidence>
<evidence type="ECO:0000256" key="2">
    <source>
        <dbReference type="ARBA" id="ARBA00022692"/>
    </source>
</evidence>
<name>Q3AST7_CHLCH</name>
<reference evidence="6" key="1">
    <citation type="submission" date="2005-08" db="EMBL/GenBank/DDBJ databases">
        <title>Complete sequence of Chlorobium chlorochromatii CaD3.</title>
        <authorList>
            <person name="Copeland A."/>
            <person name="Lucas S."/>
            <person name="Lapidus A."/>
            <person name="Barry K."/>
            <person name="Detter J.C."/>
            <person name="Glavina T."/>
            <person name="Hammon N."/>
            <person name="Israni S."/>
            <person name="Pitluck S."/>
            <person name="Bryant D."/>
            <person name="Schmutz J."/>
            <person name="Larimer F."/>
            <person name="Land M."/>
            <person name="Kyrpides N."/>
            <person name="Ivanova N."/>
            <person name="Richardson P."/>
        </authorList>
    </citation>
    <scope>NUCLEOTIDE SEQUENCE [LARGE SCALE GENOMIC DNA]</scope>
    <source>
        <strain evidence="6">CaD3</strain>
    </source>
</reference>
<dbReference type="KEGG" id="cch:Cag_0665"/>
<dbReference type="InterPro" id="IPR052556">
    <property type="entry name" value="PolySynth_Transporter"/>
</dbReference>
<feature type="transmembrane region" description="Helical" evidence="5">
    <location>
        <begin position="353"/>
        <end position="373"/>
    </location>
</feature>
<protein>
    <submittedName>
        <fullName evidence="6">Probable polysaccharide biosynthesis protein</fullName>
    </submittedName>
</protein>
<dbReference type="PANTHER" id="PTHR43424:SF1">
    <property type="entry name" value="LOCUS PUTATIVE PROTEIN 1-RELATED"/>
    <property type="match status" value="1"/>
</dbReference>
<evidence type="ECO:0000256" key="3">
    <source>
        <dbReference type="ARBA" id="ARBA00022989"/>
    </source>
</evidence>
<dbReference type="Pfam" id="PF01943">
    <property type="entry name" value="Polysacc_synt"/>
    <property type="match status" value="1"/>
</dbReference>
<gene>
    <name evidence="6" type="ordered locus">Cag_0665</name>
</gene>
<dbReference type="OrthoDB" id="9770347at2"/>
<feature type="transmembrane region" description="Helical" evidence="5">
    <location>
        <begin position="139"/>
        <end position="160"/>
    </location>
</feature>